<proteinExistence type="predicted"/>
<dbReference type="EMBL" id="JANPWZ010001850">
    <property type="protein sequence ID" value="KAJ3562800.1"/>
    <property type="molecule type" value="Genomic_DNA"/>
</dbReference>
<accession>A0A9W8N862</accession>
<name>A0A9W8N862_9PEZI</name>
<comment type="caution">
    <text evidence="2">The sequence shown here is derived from an EMBL/GenBank/DDBJ whole genome shotgun (WGS) entry which is preliminary data.</text>
</comment>
<protein>
    <submittedName>
        <fullName evidence="2">Uncharacterized protein</fullName>
    </submittedName>
</protein>
<evidence type="ECO:0000313" key="3">
    <source>
        <dbReference type="Proteomes" id="UP001148614"/>
    </source>
</evidence>
<evidence type="ECO:0000313" key="2">
    <source>
        <dbReference type="EMBL" id="KAJ3562800.1"/>
    </source>
</evidence>
<keyword evidence="3" id="KW-1185">Reference proteome</keyword>
<evidence type="ECO:0000256" key="1">
    <source>
        <dbReference type="SAM" id="MobiDB-lite"/>
    </source>
</evidence>
<feature type="compositionally biased region" description="Low complexity" evidence="1">
    <location>
        <begin position="233"/>
        <end position="244"/>
    </location>
</feature>
<feature type="region of interest" description="Disordered" evidence="1">
    <location>
        <begin position="111"/>
        <end position="135"/>
    </location>
</feature>
<feature type="compositionally biased region" description="Low complexity" evidence="1">
    <location>
        <begin position="189"/>
        <end position="200"/>
    </location>
</feature>
<feature type="region of interest" description="Disordered" evidence="1">
    <location>
        <begin position="216"/>
        <end position="245"/>
    </location>
</feature>
<dbReference type="Proteomes" id="UP001148614">
    <property type="component" value="Unassembled WGS sequence"/>
</dbReference>
<gene>
    <name evidence="2" type="ORF">NPX13_g8428</name>
</gene>
<organism evidence="2 3">
    <name type="scientific">Xylaria arbuscula</name>
    <dbReference type="NCBI Taxonomy" id="114810"/>
    <lineage>
        <taxon>Eukaryota</taxon>
        <taxon>Fungi</taxon>
        <taxon>Dikarya</taxon>
        <taxon>Ascomycota</taxon>
        <taxon>Pezizomycotina</taxon>
        <taxon>Sordariomycetes</taxon>
        <taxon>Xylariomycetidae</taxon>
        <taxon>Xylariales</taxon>
        <taxon>Xylariaceae</taxon>
        <taxon>Xylaria</taxon>
    </lineage>
</organism>
<dbReference type="AlphaFoldDB" id="A0A9W8N862"/>
<feature type="region of interest" description="Disordered" evidence="1">
    <location>
        <begin position="171"/>
        <end position="201"/>
    </location>
</feature>
<reference evidence="2" key="1">
    <citation type="submission" date="2022-07" db="EMBL/GenBank/DDBJ databases">
        <title>Genome Sequence of Xylaria arbuscula.</title>
        <authorList>
            <person name="Buettner E."/>
        </authorList>
    </citation>
    <scope>NUCLEOTIDE SEQUENCE</scope>
    <source>
        <strain evidence="2">VT107</strain>
    </source>
</reference>
<sequence>MSDSQINTCVIHGQPGSTDCLRRFVTPLWPNYDEENLCVECLANDLHLMYRVIHRYSPHPTYLAHLARNIASGEDEAMKTFNRLIRKYGPIPSLTAVRKRYPQPPRRRVFPKLRRDRPSNPFPAKNRGYHQSSMRKDPALVSHRYCSGLCCQEGVEAYLAAVRAWRAANHPRPVPRDVTGGDHEEPANESSSETPSLSLPDLRYTHGSAFESLRKWGNEARQRRQKRHTRNVSSNTEISNSESTAGLLPRSLSSVINSKKSKLSLFNCRRSSSDKEKSTIRSKSFSSPRKLWKKLEKEIRSAPPNAQIHVDVDILVDIEVASPGSVTSTITAQHQLIVEDNTNEKRSKWGFR</sequence>